<evidence type="ECO:0000313" key="4">
    <source>
        <dbReference type="Proteomes" id="UP000274922"/>
    </source>
</evidence>
<dbReference type="EMBL" id="ML014234">
    <property type="protein sequence ID" value="RKP00112.1"/>
    <property type="molecule type" value="Genomic_DNA"/>
</dbReference>
<dbReference type="Proteomes" id="UP000274922">
    <property type="component" value="Unassembled WGS sequence"/>
</dbReference>
<dbReference type="Gene3D" id="3.40.50.11210">
    <property type="entry name" value="Rap/Ran-GAP"/>
    <property type="match status" value="1"/>
</dbReference>
<gene>
    <name evidence="3" type="ORF">CXG81DRAFT_13596</name>
</gene>
<dbReference type="PROSITE" id="PS50085">
    <property type="entry name" value="RAPGAP"/>
    <property type="match status" value="1"/>
</dbReference>
<dbReference type="GO" id="GO:0005096">
    <property type="term" value="F:GTPase activator activity"/>
    <property type="evidence" value="ECO:0007669"/>
    <property type="project" value="UniProtKB-KW"/>
</dbReference>
<evidence type="ECO:0000256" key="1">
    <source>
        <dbReference type="ARBA" id="ARBA00022468"/>
    </source>
</evidence>
<name>A0A4P9X4X1_9FUNG</name>
<dbReference type="InterPro" id="IPR027107">
    <property type="entry name" value="Tuberin/Ral-act_asu"/>
</dbReference>
<dbReference type="OrthoDB" id="19311at2759"/>
<dbReference type="GO" id="GO:0005634">
    <property type="term" value="C:nucleus"/>
    <property type="evidence" value="ECO:0007669"/>
    <property type="project" value="InterPro"/>
</dbReference>
<dbReference type="PANTHER" id="PTHR10063">
    <property type="entry name" value="TUBERIN"/>
    <property type="match status" value="1"/>
</dbReference>
<dbReference type="FunFam" id="3.40.50.11210:FF:000001">
    <property type="entry name" value="Ral GTPase-activating protein subunit alpha-1 isoform 1"/>
    <property type="match status" value="1"/>
</dbReference>
<proteinExistence type="predicted"/>
<accession>A0A4P9X4X1</accession>
<dbReference type="InterPro" id="IPR000331">
    <property type="entry name" value="Rap/Ran_GAP_dom"/>
</dbReference>
<organism evidence="3 4">
    <name type="scientific">Caulochytrium protostelioides</name>
    <dbReference type="NCBI Taxonomy" id="1555241"/>
    <lineage>
        <taxon>Eukaryota</taxon>
        <taxon>Fungi</taxon>
        <taxon>Fungi incertae sedis</taxon>
        <taxon>Chytridiomycota</taxon>
        <taxon>Chytridiomycota incertae sedis</taxon>
        <taxon>Chytridiomycetes</taxon>
        <taxon>Caulochytriales</taxon>
        <taxon>Caulochytriaceae</taxon>
        <taxon>Caulochytrium</taxon>
    </lineage>
</organism>
<keyword evidence="1" id="KW-0343">GTPase activation</keyword>
<dbReference type="PANTHER" id="PTHR10063:SF11">
    <property type="entry name" value="RHO GTPASE-ACTIVATING PROTEIN CG5521-RELATED"/>
    <property type="match status" value="1"/>
</dbReference>
<feature type="domain" description="Rap-GAP" evidence="2">
    <location>
        <begin position="71"/>
        <end position="277"/>
    </location>
</feature>
<dbReference type="GO" id="GO:0005737">
    <property type="term" value="C:cytoplasm"/>
    <property type="evidence" value="ECO:0007669"/>
    <property type="project" value="TreeGrafter"/>
</dbReference>
<evidence type="ECO:0000313" key="3">
    <source>
        <dbReference type="EMBL" id="RKP00112.1"/>
    </source>
</evidence>
<sequence length="325" mass="36104">MVEQAQHEGHIARHTDAYETPIATPAEAVGDHIPFQKGRLFLSHLGHLNFDGLKDDYFHLLTPSPSLFRDLRGLDLKAGREVLKIAVIYVKHGQETEQAILQNSQGSCEYQEFVASMGWEIDLSVHIGFMGGLEKNQTTGAKANYFCTAATEIVFHDATKLPTDLSDPRQVKKKRHIGNDHVHIVWNEHWRPYRPKTIGGDFGNAIIVVTPLRHDRYSIDIHRDASLPPFGPLETGVIVGKHLLGPLVRATAIHACRSAMHMPAHRPVTASSNMPAPVPAAAVLPHGAHDALAQRASDIRIITQRHKAARWTYRKLVENVFMSAA</sequence>
<keyword evidence="4" id="KW-1185">Reference proteome</keyword>
<dbReference type="STRING" id="1555241.A0A4P9X4X1"/>
<dbReference type="GO" id="GO:0051056">
    <property type="term" value="P:regulation of small GTPase mediated signal transduction"/>
    <property type="evidence" value="ECO:0007669"/>
    <property type="project" value="InterPro"/>
</dbReference>
<dbReference type="InterPro" id="IPR035974">
    <property type="entry name" value="Rap/Ran-GAP_sf"/>
</dbReference>
<evidence type="ECO:0000259" key="2">
    <source>
        <dbReference type="PROSITE" id="PS50085"/>
    </source>
</evidence>
<dbReference type="AlphaFoldDB" id="A0A4P9X4X1"/>
<dbReference type="SUPFAM" id="SSF111347">
    <property type="entry name" value="Rap/Ran-GAP"/>
    <property type="match status" value="1"/>
</dbReference>
<protein>
    <recommendedName>
        <fullName evidence="2">Rap-GAP domain-containing protein</fullName>
    </recommendedName>
</protein>
<reference evidence="4" key="1">
    <citation type="journal article" date="2018" name="Nat. Microbiol.">
        <title>Leveraging single-cell genomics to expand the fungal tree of life.</title>
        <authorList>
            <person name="Ahrendt S.R."/>
            <person name="Quandt C.A."/>
            <person name="Ciobanu D."/>
            <person name="Clum A."/>
            <person name="Salamov A."/>
            <person name="Andreopoulos B."/>
            <person name="Cheng J.F."/>
            <person name="Woyke T."/>
            <person name="Pelin A."/>
            <person name="Henrissat B."/>
            <person name="Reynolds N.K."/>
            <person name="Benny G.L."/>
            <person name="Smith M.E."/>
            <person name="James T.Y."/>
            <person name="Grigoriev I.V."/>
        </authorList>
    </citation>
    <scope>NUCLEOTIDE SEQUENCE [LARGE SCALE GENOMIC DNA]</scope>
    <source>
        <strain evidence="4">ATCC 52028</strain>
    </source>
</reference>
<dbReference type="Pfam" id="PF02145">
    <property type="entry name" value="Rap_GAP"/>
    <property type="match status" value="1"/>
</dbReference>